<evidence type="ECO:0000313" key="2">
    <source>
        <dbReference type="Proteomes" id="UP001139981"/>
    </source>
</evidence>
<comment type="caution">
    <text evidence="1">The sequence shown here is derived from an EMBL/GenBank/DDBJ whole genome shotgun (WGS) entry which is preliminary data.</text>
</comment>
<name>A0ACC1M670_9FUNG</name>
<reference evidence="1" key="1">
    <citation type="submission" date="2022-07" db="EMBL/GenBank/DDBJ databases">
        <title>Phylogenomic reconstructions and comparative analyses of Kickxellomycotina fungi.</title>
        <authorList>
            <person name="Reynolds N.K."/>
            <person name="Stajich J.E."/>
            <person name="Barry K."/>
            <person name="Grigoriev I.V."/>
            <person name="Crous P."/>
            <person name="Smith M.E."/>
        </authorList>
    </citation>
    <scope>NUCLEOTIDE SEQUENCE</scope>
    <source>
        <strain evidence="1">CBS 190363</strain>
    </source>
</reference>
<proteinExistence type="predicted"/>
<dbReference type="EMBL" id="JANBVB010000112">
    <property type="protein sequence ID" value="KAJ2897523.1"/>
    <property type="molecule type" value="Genomic_DNA"/>
</dbReference>
<organism evidence="1 2">
    <name type="scientific">Coemansia aciculifera</name>
    <dbReference type="NCBI Taxonomy" id="417176"/>
    <lineage>
        <taxon>Eukaryota</taxon>
        <taxon>Fungi</taxon>
        <taxon>Fungi incertae sedis</taxon>
        <taxon>Zoopagomycota</taxon>
        <taxon>Kickxellomycotina</taxon>
        <taxon>Kickxellomycetes</taxon>
        <taxon>Kickxellales</taxon>
        <taxon>Kickxellaceae</taxon>
        <taxon>Coemansia</taxon>
    </lineage>
</organism>
<keyword evidence="2" id="KW-1185">Reference proteome</keyword>
<dbReference type="Proteomes" id="UP001139981">
    <property type="component" value="Unassembled WGS sequence"/>
</dbReference>
<accession>A0ACC1M670</accession>
<feature type="non-terminal residue" evidence="1">
    <location>
        <position position="68"/>
    </location>
</feature>
<sequence length="68" mass="7855">MAARPECSTVTQELVDSFWFSASEVEFMFDNISEQHRRLSGYRSAILQTIRKWYDGYIVGSSPGKYNP</sequence>
<protein>
    <submittedName>
        <fullName evidence="1">Uncharacterized protein</fullName>
    </submittedName>
</protein>
<gene>
    <name evidence="1" type="ORF">IWW38_001686</name>
</gene>
<evidence type="ECO:0000313" key="1">
    <source>
        <dbReference type="EMBL" id="KAJ2897523.1"/>
    </source>
</evidence>